<keyword evidence="3" id="KW-0808">Transferase</keyword>
<feature type="transmembrane region" description="Helical" evidence="1">
    <location>
        <begin position="322"/>
        <end position="344"/>
    </location>
</feature>
<feature type="transmembrane region" description="Helical" evidence="1">
    <location>
        <begin position="74"/>
        <end position="92"/>
    </location>
</feature>
<dbReference type="GO" id="GO:0016020">
    <property type="term" value="C:membrane"/>
    <property type="evidence" value="ECO:0007669"/>
    <property type="project" value="TreeGrafter"/>
</dbReference>
<accession>W0HVS8</accession>
<dbReference type="PANTHER" id="PTHR23028:SF53">
    <property type="entry name" value="ACYL_TRANSF_3 DOMAIN-CONTAINING PROTEIN"/>
    <property type="match status" value="1"/>
</dbReference>
<name>W0HVS8_9GAMM</name>
<dbReference type="OrthoDB" id="9767863at2"/>
<dbReference type="Pfam" id="PF01757">
    <property type="entry name" value="Acyl_transf_3"/>
    <property type="match status" value="1"/>
</dbReference>
<keyword evidence="3" id="KW-0012">Acyltransferase</keyword>
<proteinExistence type="predicted"/>
<sequence length="370" mass="42507">MRYINELEGLRGIMALWVVVGHSLAGLPLMHPRVPPSLLNIYAVDVFIILSGFVIFFMIDNKKQSYPVFITQRFFRIFPVYIFALIASAILIDFTEESLNVLALSPFTARRLEIINNYQSNPSLHFLFHSLLLQGIIPENFLPDTAYTLLGQAWSVSVEWQFYLIAPVLFMLIRGIYNKYNCLLLCVIASLIIILNGNFAHGFIGKNLSLFSVGFATFFFYKNYSERITAIQLFYLYAAISFISFLFLRKGMIPIFIWATVFYFTILKQKYNNNSLLASFLDSKPVLFLGRISYSIYMVHMILLFFVLRICHEIDMPLSLKYFVVPLLTIVVSIGVSALTHKYIEKPMIKLGKRLTSKQNKATPSNIIPQ</sequence>
<evidence type="ECO:0000313" key="4">
    <source>
        <dbReference type="Proteomes" id="UP000019028"/>
    </source>
</evidence>
<dbReference type="GO" id="GO:0000271">
    <property type="term" value="P:polysaccharide biosynthetic process"/>
    <property type="evidence" value="ECO:0007669"/>
    <property type="project" value="TreeGrafter"/>
</dbReference>
<dbReference type="Proteomes" id="UP000019028">
    <property type="component" value="Chromosome"/>
</dbReference>
<dbReference type="RefSeq" id="WP_025423020.1">
    <property type="nucleotide sequence ID" value="NZ_CP006569.1"/>
</dbReference>
<gene>
    <name evidence="3" type="ORF">Sant_2865</name>
</gene>
<keyword evidence="1" id="KW-0812">Transmembrane</keyword>
<feature type="transmembrane region" description="Helical" evidence="1">
    <location>
        <begin position="37"/>
        <end position="59"/>
    </location>
</feature>
<dbReference type="PANTHER" id="PTHR23028">
    <property type="entry name" value="ACETYLTRANSFERASE"/>
    <property type="match status" value="1"/>
</dbReference>
<dbReference type="InterPro" id="IPR050879">
    <property type="entry name" value="Acyltransferase_3"/>
</dbReference>
<feature type="transmembrane region" description="Helical" evidence="1">
    <location>
        <begin position="153"/>
        <end position="173"/>
    </location>
</feature>
<feature type="transmembrane region" description="Helical" evidence="1">
    <location>
        <begin position="180"/>
        <end position="197"/>
    </location>
</feature>
<feature type="transmembrane region" description="Helical" evidence="1">
    <location>
        <begin position="228"/>
        <end position="245"/>
    </location>
</feature>
<dbReference type="KEGG" id="sod:Sant_2865"/>
<evidence type="ECO:0000313" key="3">
    <source>
        <dbReference type="EMBL" id="AHF77879.1"/>
    </source>
</evidence>
<feature type="transmembrane region" description="Helical" evidence="1">
    <location>
        <begin position="288"/>
        <end position="310"/>
    </location>
</feature>
<keyword evidence="4" id="KW-1185">Reference proteome</keyword>
<dbReference type="AlphaFoldDB" id="W0HVS8"/>
<keyword evidence="1" id="KW-0472">Membrane</keyword>
<feature type="transmembrane region" description="Helical" evidence="1">
    <location>
        <begin position="251"/>
        <end position="267"/>
    </location>
</feature>
<organism evidence="3 4">
    <name type="scientific">Sodalis praecaptivus</name>
    <dbReference type="NCBI Taxonomy" id="1239307"/>
    <lineage>
        <taxon>Bacteria</taxon>
        <taxon>Pseudomonadati</taxon>
        <taxon>Pseudomonadota</taxon>
        <taxon>Gammaproteobacteria</taxon>
        <taxon>Enterobacterales</taxon>
        <taxon>Bruguierivoracaceae</taxon>
        <taxon>Sodalis</taxon>
    </lineage>
</organism>
<dbReference type="EMBL" id="CP006569">
    <property type="protein sequence ID" value="AHF77879.1"/>
    <property type="molecule type" value="Genomic_DNA"/>
</dbReference>
<feature type="domain" description="Acyltransferase 3" evidence="2">
    <location>
        <begin position="5"/>
        <end position="339"/>
    </location>
</feature>
<protein>
    <submittedName>
        <fullName evidence="3">Acyltransferase protein</fullName>
    </submittedName>
</protein>
<dbReference type="PATRIC" id="fig|1239307.3.peg.3185"/>
<keyword evidence="1" id="KW-1133">Transmembrane helix</keyword>
<dbReference type="HOGENOM" id="CLU_005679_2_1_6"/>
<dbReference type="InterPro" id="IPR002656">
    <property type="entry name" value="Acyl_transf_3_dom"/>
</dbReference>
<evidence type="ECO:0000256" key="1">
    <source>
        <dbReference type="SAM" id="Phobius"/>
    </source>
</evidence>
<reference evidence="3 4" key="1">
    <citation type="journal article" date="2014" name="Genome Biol. Evol.">
        <title>Genome degeneration and adaptation in a nascent stage of symbiosis.</title>
        <authorList>
            <person name="Oakeson K.F."/>
            <person name="Gil R."/>
            <person name="Clayton A.L."/>
            <person name="Dunn D.M."/>
            <person name="von Niederhausern A.C."/>
            <person name="Hamil C."/>
            <person name="Aoyagi A."/>
            <person name="Duval B."/>
            <person name="Baca A."/>
            <person name="Silva F.J."/>
            <person name="Vallier A."/>
            <person name="Jackson D.G."/>
            <person name="Latorre A."/>
            <person name="Weiss R.B."/>
            <person name="Heddi A."/>
            <person name="Moya A."/>
            <person name="Dale C."/>
        </authorList>
    </citation>
    <scope>NUCLEOTIDE SEQUENCE [LARGE SCALE GENOMIC DNA]</scope>
    <source>
        <strain evidence="3 4">HS1</strain>
    </source>
</reference>
<feature type="transmembrane region" description="Helical" evidence="1">
    <location>
        <begin position="12"/>
        <end position="31"/>
    </location>
</feature>
<dbReference type="GO" id="GO:0016747">
    <property type="term" value="F:acyltransferase activity, transferring groups other than amino-acyl groups"/>
    <property type="evidence" value="ECO:0007669"/>
    <property type="project" value="InterPro"/>
</dbReference>
<evidence type="ECO:0000259" key="2">
    <source>
        <dbReference type="Pfam" id="PF01757"/>
    </source>
</evidence>